<protein>
    <recommendedName>
        <fullName evidence="2">Thioredoxin domain-containing protein</fullName>
    </recommendedName>
</protein>
<reference evidence="1" key="1">
    <citation type="submission" date="2024-07" db="EMBL/GenBank/DDBJ databases">
        <title>Complete genome sequence of Verrucomicrobiaceae bacterium NT6N.</title>
        <authorList>
            <person name="Huang C."/>
            <person name="Takami H."/>
            <person name="Hamasaki K."/>
        </authorList>
    </citation>
    <scope>NUCLEOTIDE SEQUENCE</scope>
    <source>
        <strain evidence="1">NT6N</strain>
    </source>
</reference>
<dbReference type="AlphaFoldDB" id="A0AAT9FHA5"/>
<name>A0AAT9FHA5_9BACT</name>
<accession>A0AAT9FHA5</accession>
<sequence>MISVIALVSCGCTRNAAKEEASVNIEWHEATYGLEEYKEMQPGRPILALFVSDWDLTGQIHRKVFEDETSMEILKGSRFLCIWYDCTEPDSLGMRELKRLKQLALPVTVFVDGSSAEDRFIDTPVNNEKIYDLLRNLRIVAEQVAASDR</sequence>
<evidence type="ECO:0000313" key="1">
    <source>
        <dbReference type="EMBL" id="BDS05360.1"/>
    </source>
</evidence>
<dbReference type="EMBL" id="AP026866">
    <property type="protein sequence ID" value="BDS05360.1"/>
    <property type="molecule type" value="Genomic_DNA"/>
</dbReference>
<gene>
    <name evidence="1" type="ORF">NT6N_04000</name>
</gene>
<evidence type="ECO:0008006" key="2">
    <source>
        <dbReference type="Google" id="ProtNLM"/>
    </source>
</evidence>
<dbReference type="KEGG" id="osu:NT6N_04000"/>
<proteinExistence type="predicted"/>
<organism evidence="1">
    <name type="scientific">Oceaniferula spumae</name>
    <dbReference type="NCBI Taxonomy" id="2979115"/>
    <lineage>
        <taxon>Bacteria</taxon>
        <taxon>Pseudomonadati</taxon>
        <taxon>Verrucomicrobiota</taxon>
        <taxon>Verrucomicrobiia</taxon>
        <taxon>Verrucomicrobiales</taxon>
        <taxon>Verrucomicrobiaceae</taxon>
        <taxon>Oceaniferula</taxon>
    </lineage>
</organism>